<keyword evidence="2" id="KW-1185">Reference proteome</keyword>
<sequence>MVLRYYGGNWLAAAAVGEEGPIETKPSRPSLYNDGSRQSYYWSARHTALIKVLQVHLVSALWDSNQAHLTSTFFSLSPERD</sequence>
<comment type="caution">
    <text evidence="1">The sequence shown here is derived from an EMBL/GenBank/DDBJ whole genome shotgun (WGS) entry which is preliminary data.</text>
</comment>
<accession>A0AA38I4Z8</accession>
<evidence type="ECO:0000313" key="2">
    <source>
        <dbReference type="Proteomes" id="UP001168821"/>
    </source>
</evidence>
<dbReference type="AlphaFoldDB" id="A0AA38I4Z8"/>
<protein>
    <submittedName>
        <fullName evidence="1">Uncharacterized protein</fullName>
    </submittedName>
</protein>
<gene>
    <name evidence="1" type="ORF">Zmor_021000</name>
</gene>
<evidence type="ECO:0000313" key="1">
    <source>
        <dbReference type="EMBL" id="KAJ3649247.1"/>
    </source>
</evidence>
<dbReference type="Proteomes" id="UP001168821">
    <property type="component" value="Unassembled WGS sequence"/>
</dbReference>
<name>A0AA38I4Z8_9CUCU</name>
<proteinExistence type="predicted"/>
<dbReference type="EMBL" id="JALNTZ010000006">
    <property type="protein sequence ID" value="KAJ3649247.1"/>
    <property type="molecule type" value="Genomic_DNA"/>
</dbReference>
<reference evidence="1" key="1">
    <citation type="journal article" date="2023" name="G3 (Bethesda)">
        <title>Whole genome assemblies of Zophobas morio and Tenebrio molitor.</title>
        <authorList>
            <person name="Kaur S."/>
            <person name="Stinson S.A."/>
            <person name="diCenzo G.C."/>
        </authorList>
    </citation>
    <scope>NUCLEOTIDE SEQUENCE</scope>
    <source>
        <strain evidence="1">QUZm001</strain>
    </source>
</reference>
<organism evidence="1 2">
    <name type="scientific">Zophobas morio</name>
    <dbReference type="NCBI Taxonomy" id="2755281"/>
    <lineage>
        <taxon>Eukaryota</taxon>
        <taxon>Metazoa</taxon>
        <taxon>Ecdysozoa</taxon>
        <taxon>Arthropoda</taxon>
        <taxon>Hexapoda</taxon>
        <taxon>Insecta</taxon>
        <taxon>Pterygota</taxon>
        <taxon>Neoptera</taxon>
        <taxon>Endopterygota</taxon>
        <taxon>Coleoptera</taxon>
        <taxon>Polyphaga</taxon>
        <taxon>Cucujiformia</taxon>
        <taxon>Tenebrionidae</taxon>
        <taxon>Zophobas</taxon>
    </lineage>
</organism>